<keyword evidence="7 8" id="KW-0472">Membrane</keyword>
<dbReference type="EMBL" id="JAKGTH010000009">
    <property type="protein sequence ID" value="MCF4102091.1"/>
    <property type="molecule type" value="Genomic_DNA"/>
</dbReference>
<evidence type="ECO:0000256" key="4">
    <source>
        <dbReference type="ARBA" id="ARBA00022679"/>
    </source>
</evidence>
<accession>A0ABS9EKV5</accession>
<feature type="transmembrane region" description="Helical" evidence="8">
    <location>
        <begin position="15"/>
        <end position="36"/>
    </location>
</feature>
<feature type="transmembrane region" description="Helical" evidence="8">
    <location>
        <begin position="355"/>
        <end position="378"/>
    </location>
</feature>
<protein>
    <submittedName>
        <fullName evidence="10">Glycosyltransferase family 39 protein</fullName>
        <ecNumber evidence="10">2.4.-.-</ecNumber>
    </submittedName>
</protein>
<dbReference type="Pfam" id="PF13231">
    <property type="entry name" value="PMT_2"/>
    <property type="match status" value="1"/>
</dbReference>
<evidence type="ECO:0000256" key="5">
    <source>
        <dbReference type="ARBA" id="ARBA00022692"/>
    </source>
</evidence>
<reference evidence="10" key="1">
    <citation type="submission" date="2022-01" db="EMBL/GenBank/DDBJ databases">
        <title>Gillisia lutea sp. nov., isolated from marine plastic residues from the Malvarosa beach (Valencia, Spain).</title>
        <authorList>
            <person name="Vidal-Verdu A."/>
            <person name="Molina-Menor E."/>
            <person name="Satari L."/>
            <person name="Pascual J."/>
            <person name="Pereto J."/>
            <person name="Porcar M."/>
        </authorList>
    </citation>
    <scope>NUCLEOTIDE SEQUENCE</scope>
    <source>
        <strain evidence="10">M10.2A</strain>
    </source>
</reference>
<comment type="subcellular location">
    <subcellularLocation>
        <location evidence="1">Cell membrane</location>
        <topology evidence="1">Multi-pass membrane protein</topology>
    </subcellularLocation>
</comment>
<dbReference type="InterPro" id="IPR038731">
    <property type="entry name" value="RgtA/B/C-like"/>
</dbReference>
<evidence type="ECO:0000256" key="3">
    <source>
        <dbReference type="ARBA" id="ARBA00022676"/>
    </source>
</evidence>
<name>A0ABS9EKV5_9FLAO</name>
<dbReference type="GO" id="GO:0016757">
    <property type="term" value="F:glycosyltransferase activity"/>
    <property type="evidence" value="ECO:0007669"/>
    <property type="project" value="UniProtKB-KW"/>
</dbReference>
<feature type="domain" description="Glycosyltransferase RgtA/B/C/D-like" evidence="9">
    <location>
        <begin position="69"/>
        <end position="231"/>
    </location>
</feature>
<evidence type="ECO:0000313" key="11">
    <source>
        <dbReference type="Proteomes" id="UP001179363"/>
    </source>
</evidence>
<feature type="transmembrane region" description="Helical" evidence="8">
    <location>
        <begin position="90"/>
        <end position="108"/>
    </location>
</feature>
<feature type="transmembrane region" description="Helical" evidence="8">
    <location>
        <begin position="264"/>
        <end position="289"/>
    </location>
</feature>
<keyword evidence="4 10" id="KW-0808">Transferase</keyword>
<feature type="transmembrane region" description="Helical" evidence="8">
    <location>
        <begin position="120"/>
        <end position="136"/>
    </location>
</feature>
<dbReference type="PANTHER" id="PTHR33908">
    <property type="entry name" value="MANNOSYLTRANSFERASE YKCB-RELATED"/>
    <property type="match status" value="1"/>
</dbReference>
<feature type="transmembrane region" description="Helical" evidence="8">
    <location>
        <begin position="301"/>
        <end position="317"/>
    </location>
</feature>
<evidence type="ECO:0000256" key="2">
    <source>
        <dbReference type="ARBA" id="ARBA00022475"/>
    </source>
</evidence>
<feature type="transmembrane region" description="Helical" evidence="8">
    <location>
        <begin position="323"/>
        <end position="343"/>
    </location>
</feature>
<evidence type="ECO:0000256" key="6">
    <source>
        <dbReference type="ARBA" id="ARBA00022989"/>
    </source>
</evidence>
<dbReference type="InterPro" id="IPR050297">
    <property type="entry name" value="LipidA_mod_glycosyltrf_83"/>
</dbReference>
<dbReference type="EC" id="2.4.-.-" evidence="10"/>
<evidence type="ECO:0000256" key="7">
    <source>
        <dbReference type="ARBA" id="ARBA00023136"/>
    </source>
</evidence>
<dbReference type="Proteomes" id="UP001179363">
    <property type="component" value="Unassembled WGS sequence"/>
</dbReference>
<keyword evidence="2" id="KW-1003">Cell membrane</keyword>
<feature type="transmembrane region" description="Helical" evidence="8">
    <location>
        <begin position="390"/>
        <end position="410"/>
    </location>
</feature>
<feature type="transmembrane region" description="Helical" evidence="8">
    <location>
        <begin position="417"/>
        <end position="436"/>
    </location>
</feature>
<organism evidence="10 11">
    <name type="scientific">Gillisia lutea</name>
    <dbReference type="NCBI Taxonomy" id="2909668"/>
    <lineage>
        <taxon>Bacteria</taxon>
        <taxon>Pseudomonadati</taxon>
        <taxon>Bacteroidota</taxon>
        <taxon>Flavobacteriia</taxon>
        <taxon>Flavobacteriales</taxon>
        <taxon>Flavobacteriaceae</taxon>
        <taxon>Gillisia</taxon>
    </lineage>
</organism>
<evidence type="ECO:0000259" key="9">
    <source>
        <dbReference type="Pfam" id="PF13231"/>
    </source>
</evidence>
<keyword evidence="11" id="KW-1185">Reference proteome</keyword>
<evidence type="ECO:0000313" key="10">
    <source>
        <dbReference type="EMBL" id="MCF4102091.1"/>
    </source>
</evidence>
<keyword evidence="5 8" id="KW-0812">Transmembrane</keyword>
<feature type="transmembrane region" description="Helical" evidence="8">
    <location>
        <begin position="218"/>
        <end position="239"/>
    </location>
</feature>
<proteinExistence type="predicted"/>
<feature type="transmembrane region" description="Helical" evidence="8">
    <location>
        <begin position="190"/>
        <end position="206"/>
    </location>
</feature>
<evidence type="ECO:0000256" key="8">
    <source>
        <dbReference type="SAM" id="Phobius"/>
    </source>
</evidence>
<evidence type="ECO:0000256" key="1">
    <source>
        <dbReference type="ARBA" id="ARBA00004651"/>
    </source>
</evidence>
<keyword evidence="3 10" id="KW-0328">Glycosyltransferase</keyword>
<dbReference type="PANTHER" id="PTHR33908:SF3">
    <property type="entry name" value="UNDECAPRENYL PHOSPHATE-ALPHA-4-AMINO-4-DEOXY-L-ARABINOSE ARABINOSYL TRANSFERASE"/>
    <property type="match status" value="1"/>
</dbReference>
<keyword evidence="6 8" id="KW-1133">Transmembrane helix</keyword>
<comment type="caution">
    <text evidence="10">The sequence shown here is derived from an EMBL/GenBank/DDBJ whole genome shotgun (WGS) entry which is preliminary data.</text>
</comment>
<gene>
    <name evidence="10" type="ORF">L1I30_10470</name>
</gene>
<dbReference type="RefSeq" id="WP_236134240.1">
    <property type="nucleotide sequence ID" value="NZ_JAKGTH010000009.1"/>
</dbReference>
<sequence length="550" mass="63822">MIDSLFRFLNYKNNAIYLLVGLGILIFQVNLDALFVNIMEARNFVSAREMITYNNWIFTTLNELPRYEKPPLPTWLSAISAAVFGIKSVFAYRLPAALTAIFLSFVFYKVQLRLHLNKSLAFMGSLILITSFYILFSGRDGQWDIFTHSFMLGSCYFLLKLIDSKHHIYKNALIAGLLFGASLLSKGPVSLYTLFLPFLISYLVIYKPKDLKVKWKALLLFILIGIVSGSWWTLLVHYYDAEAFREIAAQESSRWFNYNVRPFWYYWSFFTQSGIWTIPALISLFYWYLKTKVSNLKVYQFYLLWTLISLFLLSIIPEKKSRYLLPVLVPLAMTTAFYVEYVIKAFQHKFSKLEAVPVYLNFVILTIVAFATPIGLYIGLGEVVWEMPVTYIIFSSALIILGSCFAYYLFRKKIKQLFMLQVGMILIIISLGFPLLKLIHPSRNQPNINELKSFSTQNEIQIYEAIGVLPELVWAYGEPIPFLETAQDLTSLKEDKFGVLLQEESLAHWKEFFKDYKLEYVAHYDLNPNNAKDSNSRLTRDLYIATKKAL</sequence>